<sequence>MWLDLTAARLSDPAIRSARDSTIYSHHRTASSSQIFAHSFSLLSCCPFLDVPSLNKLNKLHHTSHQHPTTVPAILQALALH</sequence>
<reference evidence="1" key="1">
    <citation type="journal article" date="2020" name="Stud. Mycol.">
        <title>101 Dothideomycetes genomes: a test case for predicting lifestyles and emergence of pathogens.</title>
        <authorList>
            <person name="Haridas S."/>
            <person name="Albert R."/>
            <person name="Binder M."/>
            <person name="Bloem J."/>
            <person name="Labutti K."/>
            <person name="Salamov A."/>
            <person name="Andreopoulos B."/>
            <person name="Baker S."/>
            <person name="Barry K."/>
            <person name="Bills G."/>
            <person name="Bluhm B."/>
            <person name="Cannon C."/>
            <person name="Castanera R."/>
            <person name="Culley D."/>
            <person name="Daum C."/>
            <person name="Ezra D."/>
            <person name="Gonzalez J."/>
            <person name="Henrissat B."/>
            <person name="Kuo A."/>
            <person name="Liang C."/>
            <person name="Lipzen A."/>
            <person name="Lutzoni F."/>
            <person name="Magnuson J."/>
            <person name="Mondo S."/>
            <person name="Nolan M."/>
            <person name="Ohm R."/>
            <person name="Pangilinan J."/>
            <person name="Park H.-J."/>
            <person name="Ramirez L."/>
            <person name="Alfaro M."/>
            <person name="Sun H."/>
            <person name="Tritt A."/>
            <person name="Yoshinaga Y."/>
            <person name="Zwiers L.-H."/>
            <person name="Turgeon B."/>
            <person name="Goodwin S."/>
            <person name="Spatafora J."/>
            <person name="Crous P."/>
            <person name="Grigoriev I."/>
        </authorList>
    </citation>
    <scope>NUCLEOTIDE SEQUENCE</scope>
    <source>
        <strain evidence="1">CBS 627.86</strain>
    </source>
</reference>
<keyword evidence="2" id="KW-1185">Reference proteome</keyword>
<organism evidence="1 2">
    <name type="scientific">Lophiotrema nucula</name>
    <dbReference type="NCBI Taxonomy" id="690887"/>
    <lineage>
        <taxon>Eukaryota</taxon>
        <taxon>Fungi</taxon>
        <taxon>Dikarya</taxon>
        <taxon>Ascomycota</taxon>
        <taxon>Pezizomycotina</taxon>
        <taxon>Dothideomycetes</taxon>
        <taxon>Pleosporomycetidae</taxon>
        <taxon>Pleosporales</taxon>
        <taxon>Lophiotremataceae</taxon>
        <taxon>Lophiotrema</taxon>
    </lineage>
</organism>
<protein>
    <submittedName>
        <fullName evidence="1">Uncharacterized protein</fullName>
    </submittedName>
</protein>
<evidence type="ECO:0000313" key="2">
    <source>
        <dbReference type="Proteomes" id="UP000799770"/>
    </source>
</evidence>
<accession>A0A6A5YT50</accession>
<dbReference type="EMBL" id="ML977338">
    <property type="protein sequence ID" value="KAF2110302.1"/>
    <property type="molecule type" value="Genomic_DNA"/>
</dbReference>
<dbReference type="Proteomes" id="UP000799770">
    <property type="component" value="Unassembled WGS sequence"/>
</dbReference>
<gene>
    <name evidence="1" type="ORF">BDV96DRAFT_200085</name>
</gene>
<evidence type="ECO:0000313" key="1">
    <source>
        <dbReference type="EMBL" id="KAF2110302.1"/>
    </source>
</evidence>
<proteinExistence type="predicted"/>
<name>A0A6A5YT50_9PLEO</name>
<dbReference type="AlphaFoldDB" id="A0A6A5YT50"/>